<evidence type="ECO:0000313" key="1">
    <source>
        <dbReference type="EMBL" id="KAK3765194.1"/>
    </source>
</evidence>
<name>A0AAE1DC25_9GAST</name>
<sequence length="124" mass="13970">MPKNVKKEQVRPSGQNLVMWNGTKVTPIGEAVLDVFNQKTTKTHKVKFTVVQNSLTCLLGLTTVKELRFITINSDQFIFRMSTQNDTYVTESHPTIKLSYDDKPGELGTARLFTSQDAKPKVLP</sequence>
<reference evidence="1" key="1">
    <citation type="journal article" date="2023" name="G3 (Bethesda)">
        <title>A reference genome for the long-term kleptoplast-retaining sea slug Elysia crispata morphotype clarki.</title>
        <authorList>
            <person name="Eastman K.E."/>
            <person name="Pendleton A.L."/>
            <person name="Shaikh M.A."/>
            <person name="Suttiyut T."/>
            <person name="Ogas R."/>
            <person name="Tomko P."/>
            <person name="Gavelis G."/>
            <person name="Widhalm J.R."/>
            <person name="Wisecaver J.H."/>
        </authorList>
    </citation>
    <scope>NUCLEOTIDE SEQUENCE</scope>
    <source>
        <strain evidence="1">ECLA1</strain>
    </source>
</reference>
<dbReference type="AlphaFoldDB" id="A0AAE1DC25"/>
<comment type="caution">
    <text evidence="1">The sequence shown here is derived from an EMBL/GenBank/DDBJ whole genome shotgun (WGS) entry which is preliminary data.</text>
</comment>
<gene>
    <name evidence="1" type="ORF">RRG08_051819</name>
</gene>
<proteinExistence type="predicted"/>
<evidence type="ECO:0000313" key="2">
    <source>
        <dbReference type="Proteomes" id="UP001283361"/>
    </source>
</evidence>
<dbReference type="EMBL" id="JAWDGP010004327">
    <property type="protein sequence ID" value="KAK3765194.1"/>
    <property type="molecule type" value="Genomic_DNA"/>
</dbReference>
<keyword evidence="2" id="KW-1185">Reference proteome</keyword>
<accession>A0AAE1DC25</accession>
<dbReference type="Proteomes" id="UP001283361">
    <property type="component" value="Unassembled WGS sequence"/>
</dbReference>
<protein>
    <submittedName>
        <fullName evidence="1">Uncharacterized protein</fullName>
    </submittedName>
</protein>
<organism evidence="1 2">
    <name type="scientific">Elysia crispata</name>
    <name type="common">lettuce slug</name>
    <dbReference type="NCBI Taxonomy" id="231223"/>
    <lineage>
        <taxon>Eukaryota</taxon>
        <taxon>Metazoa</taxon>
        <taxon>Spiralia</taxon>
        <taxon>Lophotrochozoa</taxon>
        <taxon>Mollusca</taxon>
        <taxon>Gastropoda</taxon>
        <taxon>Heterobranchia</taxon>
        <taxon>Euthyneura</taxon>
        <taxon>Panpulmonata</taxon>
        <taxon>Sacoglossa</taxon>
        <taxon>Placobranchoidea</taxon>
        <taxon>Plakobranchidae</taxon>
        <taxon>Elysia</taxon>
    </lineage>
</organism>